<evidence type="ECO:0000256" key="1">
    <source>
        <dbReference type="SAM" id="Phobius"/>
    </source>
</evidence>
<protein>
    <recommendedName>
        <fullName evidence="2">DUF5652 domain-containing protein</fullName>
    </recommendedName>
</protein>
<evidence type="ECO:0000259" key="2">
    <source>
        <dbReference type="Pfam" id="PF18893"/>
    </source>
</evidence>
<dbReference type="Proteomes" id="UP000178186">
    <property type="component" value="Unassembled WGS sequence"/>
</dbReference>
<name>A0A1G2GXV9_9BACT</name>
<sequence length="76" mass="8907">MSTDLEAVIVEFWWVFLIVLLWTLPWKAVALWKAARRGERGWFVALLLINTLAILEIFYIFVISKRTDSNDTNIHA</sequence>
<accession>A0A1G2GXV9</accession>
<evidence type="ECO:0000313" key="3">
    <source>
        <dbReference type="EMBL" id="OGZ55046.1"/>
    </source>
</evidence>
<keyword evidence="1" id="KW-0812">Transmembrane</keyword>
<keyword evidence="1" id="KW-0472">Membrane</keyword>
<comment type="caution">
    <text evidence="3">The sequence shown here is derived from an EMBL/GenBank/DDBJ whole genome shotgun (WGS) entry which is preliminary data.</text>
</comment>
<dbReference type="EMBL" id="MHNY01000033">
    <property type="protein sequence ID" value="OGZ55046.1"/>
    <property type="molecule type" value="Genomic_DNA"/>
</dbReference>
<organism evidence="3 4">
    <name type="scientific">Candidatus Ryanbacteria bacterium RIFCSPLOWO2_02_FULL_45_11c</name>
    <dbReference type="NCBI Taxonomy" id="1802128"/>
    <lineage>
        <taxon>Bacteria</taxon>
        <taxon>Candidatus Ryaniibacteriota</taxon>
    </lineage>
</organism>
<dbReference type="InterPro" id="IPR043712">
    <property type="entry name" value="DUF5652"/>
</dbReference>
<evidence type="ECO:0000313" key="4">
    <source>
        <dbReference type="Proteomes" id="UP000178186"/>
    </source>
</evidence>
<dbReference type="Pfam" id="PF18893">
    <property type="entry name" value="DUF5652"/>
    <property type="match status" value="1"/>
</dbReference>
<feature type="transmembrane region" description="Helical" evidence="1">
    <location>
        <begin position="42"/>
        <end position="62"/>
    </location>
</feature>
<proteinExistence type="predicted"/>
<gene>
    <name evidence="3" type="ORF">A3H64_03625</name>
</gene>
<reference evidence="3 4" key="1">
    <citation type="journal article" date="2016" name="Nat. Commun.">
        <title>Thousands of microbial genomes shed light on interconnected biogeochemical processes in an aquifer system.</title>
        <authorList>
            <person name="Anantharaman K."/>
            <person name="Brown C.T."/>
            <person name="Hug L.A."/>
            <person name="Sharon I."/>
            <person name="Castelle C.J."/>
            <person name="Probst A.J."/>
            <person name="Thomas B.C."/>
            <person name="Singh A."/>
            <person name="Wilkins M.J."/>
            <person name="Karaoz U."/>
            <person name="Brodie E.L."/>
            <person name="Williams K.H."/>
            <person name="Hubbard S.S."/>
            <person name="Banfield J.F."/>
        </authorList>
    </citation>
    <scope>NUCLEOTIDE SEQUENCE [LARGE SCALE GENOMIC DNA]</scope>
</reference>
<keyword evidence="1" id="KW-1133">Transmembrane helix</keyword>
<feature type="transmembrane region" description="Helical" evidence="1">
    <location>
        <begin position="12"/>
        <end position="30"/>
    </location>
</feature>
<feature type="domain" description="DUF5652" evidence="2">
    <location>
        <begin position="13"/>
        <end position="69"/>
    </location>
</feature>
<dbReference type="STRING" id="1802128.A3H64_03625"/>
<dbReference type="AlphaFoldDB" id="A0A1G2GXV9"/>